<feature type="domain" description="PUM-HD" evidence="4">
    <location>
        <begin position="410"/>
        <end position="804"/>
    </location>
</feature>
<evidence type="ECO:0000313" key="6">
    <source>
        <dbReference type="Proteomes" id="UP000092555"/>
    </source>
</evidence>
<dbReference type="PANTHER" id="PTHR47093:SF1">
    <property type="entry name" value="PROTEIN JSN1-RELATED"/>
    <property type="match status" value="1"/>
</dbReference>
<dbReference type="InterPro" id="IPR001313">
    <property type="entry name" value="Pumilio_RNA-bd_rpt"/>
</dbReference>
<feature type="repeat" description="Pumilio" evidence="2">
    <location>
        <begin position="475"/>
        <end position="511"/>
    </location>
</feature>
<dbReference type="STRING" id="869754.A0A1A0HHB0"/>
<keyword evidence="1" id="KW-0677">Repeat</keyword>
<dbReference type="SMART" id="SM00025">
    <property type="entry name" value="Pumilio"/>
    <property type="match status" value="6"/>
</dbReference>
<dbReference type="AlphaFoldDB" id="A0A1A0HHB0"/>
<dbReference type="GeneID" id="30031484"/>
<dbReference type="GO" id="GO:0000288">
    <property type="term" value="P:nuclear-transcribed mRNA catabolic process, deadenylation-dependent decay"/>
    <property type="evidence" value="ECO:0007669"/>
    <property type="project" value="TreeGrafter"/>
</dbReference>
<dbReference type="Pfam" id="PF00806">
    <property type="entry name" value="PUF"/>
    <property type="match status" value="3"/>
</dbReference>
<feature type="region of interest" description="Disordered" evidence="3">
    <location>
        <begin position="163"/>
        <end position="206"/>
    </location>
</feature>
<dbReference type="InterPro" id="IPR052645">
    <property type="entry name" value="Pumilio_domain_protein"/>
</dbReference>
<dbReference type="OrthoDB" id="2017782at2759"/>
<dbReference type="PROSITE" id="PS50303">
    <property type="entry name" value="PUM_HD"/>
    <property type="match status" value="1"/>
</dbReference>
<dbReference type="InterPro" id="IPR011989">
    <property type="entry name" value="ARM-like"/>
</dbReference>
<gene>
    <name evidence="5" type="ORF">METBIDRAFT_76305</name>
</gene>
<feature type="compositionally biased region" description="Low complexity" evidence="3">
    <location>
        <begin position="189"/>
        <end position="202"/>
    </location>
</feature>
<feature type="region of interest" description="Disordered" evidence="3">
    <location>
        <begin position="804"/>
        <end position="833"/>
    </location>
</feature>
<evidence type="ECO:0000256" key="1">
    <source>
        <dbReference type="ARBA" id="ARBA00022737"/>
    </source>
</evidence>
<dbReference type="Gene3D" id="1.25.10.10">
    <property type="entry name" value="Leucine-rich Repeat Variant"/>
    <property type="match status" value="1"/>
</dbReference>
<feature type="repeat" description="Pumilio" evidence="2">
    <location>
        <begin position="512"/>
        <end position="548"/>
    </location>
</feature>
<reference evidence="5 6" key="1">
    <citation type="submission" date="2016-05" db="EMBL/GenBank/DDBJ databases">
        <title>Comparative genomics of biotechnologically important yeasts.</title>
        <authorList>
            <consortium name="DOE Joint Genome Institute"/>
            <person name="Riley R."/>
            <person name="Haridas S."/>
            <person name="Wolfe K.H."/>
            <person name="Lopes M.R."/>
            <person name="Hittinger C.T."/>
            <person name="Goker M."/>
            <person name="Salamov A."/>
            <person name="Wisecaver J."/>
            <person name="Long T.M."/>
            <person name="Aerts A.L."/>
            <person name="Barry K."/>
            <person name="Choi C."/>
            <person name="Clum A."/>
            <person name="Coughlan A.Y."/>
            <person name="Deshpande S."/>
            <person name="Douglass A.P."/>
            <person name="Hanson S.J."/>
            <person name="Klenk H.-P."/>
            <person name="LaButti K."/>
            <person name="Lapidus A."/>
            <person name="Lindquist E."/>
            <person name="Lipzen A."/>
            <person name="Meier-kolthoff J.P."/>
            <person name="Ohm R.A."/>
            <person name="Otillar R.P."/>
            <person name="Pangilinan J."/>
            <person name="Peng Y."/>
            <person name="Rokas A."/>
            <person name="Rosa C.A."/>
            <person name="Scheuner C."/>
            <person name="Sibirny A.A."/>
            <person name="Slot J.C."/>
            <person name="Stielow J.B."/>
            <person name="Sun H."/>
            <person name="Kurtzman C.P."/>
            <person name="Blackwell M."/>
            <person name="Grigoriev I.V."/>
            <person name="Jeffries T.W."/>
        </authorList>
    </citation>
    <scope>NUCLEOTIDE SEQUENCE [LARGE SCALE GENOMIC DNA]</scope>
    <source>
        <strain evidence="5 6">NRRL YB-4993</strain>
    </source>
</reference>
<feature type="compositionally biased region" description="Low complexity" evidence="3">
    <location>
        <begin position="325"/>
        <end position="334"/>
    </location>
</feature>
<evidence type="ECO:0000256" key="3">
    <source>
        <dbReference type="SAM" id="MobiDB-lite"/>
    </source>
</evidence>
<evidence type="ECO:0000256" key="2">
    <source>
        <dbReference type="PROSITE-ProRule" id="PRU00317"/>
    </source>
</evidence>
<proteinExistence type="predicted"/>
<dbReference type="RefSeq" id="XP_018713743.1">
    <property type="nucleotide sequence ID" value="XM_018858508.1"/>
</dbReference>
<evidence type="ECO:0000313" key="5">
    <source>
        <dbReference type="EMBL" id="OBA23262.1"/>
    </source>
</evidence>
<dbReference type="Proteomes" id="UP000092555">
    <property type="component" value="Unassembled WGS sequence"/>
</dbReference>
<dbReference type="GO" id="GO:0003729">
    <property type="term" value="F:mRNA binding"/>
    <property type="evidence" value="ECO:0007669"/>
    <property type="project" value="UniProtKB-ARBA"/>
</dbReference>
<dbReference type="EMBL" id="LXTC01000001">
    <property type="protein sequence ID" value="OBA23262.1"/>
    <property type="molecule type" value="Genomic_DNA"/>
</dbReference>
<protein>
    <submittedName>
        <fullName evidence="5">ARM repeat-containing protein</fullName>
    </submittedName>
</protein>
<dbReference type="InterPro" id="IPR033133">
    <property type="entry name" value="PUM-HD"/>
</dbReference>
<evidence type="ECO:0000259" key="4">
    <source>
        <dbReference type="PROSITE" id="PS50303"/>
    </source>
</evidence>
<organism evidence="5 6">
    <name type="scientific">Metschnikowia bicuspidata var. bicuspidata NRRL YB-4993</name>
    <dbReference type="NCBI Taxonomy" id="869754"/>
    <lineage>
        <taxon>Eukaryota</taxon>
        <taxon>Fungi</taxon>
        <taxon>Dikarya</taxon>
        <taxon>Ascomycota</taxon>
        <taxon>Saccharomycotina</taxon>
        <taxon>Pichiomycetes</taxon>
        <taxon>Metschnikowiaceae</taxon>
        <taxon>Metschnikowia</taxon>
    </lineage>
</organism>
<feature type="compositionally biased region" description="Polar residues" evidence="3">
    <location>
        <begin position="163"/>
        <end position="183"/>
    </location>
</feature>
<name>A0A1A0HHB0_9ASCO</name>
<comment type="caution">
    <text evidence="5">The sequence shown here is derived from an EMBL/GenBank/DDBJ whole genome shotgun (WGS) entry which is preliminary data.</text>
</comment>
<dbReference type="InterPro" id="IPR016024">
    <property type="entry name" value="ARM-type_fold"/>
</dbReference>
<feature type="region of interest" description="Disordered" evidence="3">
    <location>
        <begin position="64"/>
        <end position="84"/>
    </location>
</feature>
<dbReference type="PANTHER" id="PTHR47093">
    <property type="entry name" value="PROTEIN JSN1-RELATED"/>
    <property type="match status" value="1"/>
</dbReference>
<keyword evidence="6" id="KW-1185">Reference proteome</keyword>
<dbReference type="SUPFAM" id="SSF48371">
    <property type="entry name" value="ARM repeat"/>
    <property type="match status" value="1"/>
</dbReference>
<feature type="compositionally biased region" description="Polar residues" evidence="3">
    <location>
        <begin position="73"/>
        <end position="84"/>
    </location>
</feature>
<accession>A0A1A0HHB0</accession>
<feature type="region of interest" description="Disordered" evidence="3">
    <location>
        <begin position="324"/>
        <end position="343"/>
    </location>
</feature>
<sequence>MVTNSPPTISLSGVGDTKVQTALLAVRSGSLFSTNSIWNDDALHNHSPDRSISSGGGTLDLFPDLSHAGLPSSKPSSNRSHTTSGLTFAPTVLKADAFRPNFSPFLHSSHDDPMSFIDTFDLNSNELPAQGTRNRSQTYSGVYPKISYSASPSVVAGPLLQASQSASQNMPSYPNQNMPSYPNRNMHHSLQPSQPSEPSGPGAHANAEPFLEDDFNFFDLLITTNFENPSLGPTNTLLLDNVPQFLDASKLYRLLSQPTGMTSGFHNRGVLSVQVALTSNSKMALIICPSIEVAMNLKANFNHLEIVPGAILYVAFAKVSDRPKASSSHPAPSSTNPYGDSNNFHMGMCKAATKDRGEPDVRNNAIKSPPDVEFSSIVDSILATCVHIAGPFPIDFKKVSSIISNAVKYPKSEYKTSFGSLPDSGAARQMDAPKIRELRKSLEANEKALQSSQSPEADNETSVMSQAELESLATEMLDELPELCYDHIGNTVVQKIFTVLESTEIRLQMVKRILPYLALLGTHKNGTWAIQKIINSSQGEPEQKILIAESIRPFAVKLFNDQFGNYVLQCCLKFESPYNDFIFETICTNFMEISSGRFGVRCIRTILETLNDSKCPAKNVVTHEQLVLVSSLIVEHANELVVSSNGSLLITWFLETFRGFSNQKPDIRAGILCEKFLPHLDKLCTHKLANVTIFKLLNSKSDPTTRQRIMDAIFAPYVECEHNEGKPPTKLLEHILRESNENNAGPMFLQKVLSYTSLFVLEDGNEDPKYHQFATSQVKRVLLEMHIANVQPYKKLMDEVGLSNGRLSRTSSSNRKSKRGHGNMRNGQTHSPYRNGVLVYSQMAQASNMGAPVGYGGIPNENQPGYPPYGALYGINSISNNDSGRGFDTLYFGVGTGAPYGPPETQFNQDAHVMRQLEQLSLQSAAMGYASNPGTPVAGRSSQDQSLFF</sequence>
<dbReference type="PROSITE" id="PS50302">
    <property type="entry name" value="PUM"/>
    <property type="match status" value="2"/>
</dbReference>